<dbReference type="AlphaFoldDB" id="A0A4Y3QVK9"/>
<organism evidence="2 3">
    <name type="scientific">Streptomyces cacaoi</name>
    <dbReference type="NCBI Taxonomy" id="1898"/>
    <lineage>
        <taxon>Bacteria</taxon>
        <taxon>Bacillati</taxon>
        <taxon>Actinomycetota</taxon>
        <taxon>Actinomycetes</taxon>
        <taxon>Kitasatosporales</taxon>
        <taxon>Streptomycetaceae</taxon>
        <taxon>Streptomyces</taxon>
    </lineage>
</organism>
<reference evidence="2 3" key="1">
    <citation type="submission" date="2019-06" db="EMBL/GenBank/DDBJ databases">
        <title>Whole genome shotgun sequence of Streptomyces cacaoi subsp. cacaoi NBRC 12748.</title>
        <authorList>
            <person name="Hosoyama A."/>
            <person name="Uohara A."/>
            <person name="Ohji S."/>
            <person name="Ichikawa N."/>
        </authorList>
    </citation>
    <scope>NUCLEOTIDE SEQUENCE [LARGE SCALE GENOMIC DNA]</scope>
    <source>
        <strain evidence="2 3">NBRC 12748</strain>
    </source>
</reference>
<gene>
    <name evidence="2" type="ORF">SCA03_18320</name>
</gene>
<accession>A0A4Y3QVK9</accession>
<evidence type="ECO:0000313" key="3">
    <source>
        <dbReference type="Proteomes" id="UP000319210"/>
    </source>
</evidence>
<keyword evidence="3" id="KW-1185">Reference proteome</keyword>
<proteinExistence type="predicted"/>
<evidence type="ECO:0000256" key="1">
    <source>
        <dbReference type="SAM" id="MobiDB-lite"/>
    </source>
</evidence>
<feature type="region of interest" description="Disordered" evidence="1">
    <location>
        <begin position="1"/>
        <end position="40"/>
    </location>
</feature>
<sequence length="40" mass="3917">MAEGTALRPAHALGAAATAGAPPAAQRQDTTDPTGTEDAR</sequence>
<feature type="compositionally biased region" description="Low complexity" evidence="1">
    <location>
        <begin position="1"/>
        <end position="28"/>
    </location>
</feature>
<dbReference type="Proteomes" id="UP000319210">
    <property type="component" value="Unassembled WGS sequence"/>
</dbReference>
<evidence type="ECO:0000313" key="2">
    <source>
        <dbReference type="EMBL" id="GEB49281.1"/>
    </source>
</evidence>
<protein>
    <submittedName>
        <fullName evidence="2">Uncharacterized protein</fullName>
    </submittedName>
</protein>
<dbReference type="RefSeq" id="WP_267883202.1">
    <property type="nucleotide sequence ID" value="NZ_BJMM01000006.1"/>
</dbReference>
<name>A0A4Y3QVK9_STRCI</name>
<comment type="caution">
    <text evidence="2">The sequence shown here is derived from an EMBL/GenBank/DDBJ whole genome shotgun (WGS) entry which is preliminary data.</text>
</comment>
<dbReference type="EMBL" id="BJMM01000006">
    <property type="protein sequence ID" value="GEB49281.1"/>
    <property type="molecule type" value="Genomic_DNA"/>
</dbReference>